<reference evidence="2" key="1">
    <citation type="submission" date="2017-08" db="EMBL/GenBank/DDBJ databases">
        <authorList>
            <person name="Grouzdev D.S."/>
            <person name="Gaisin V.A."/>
            <person name="Rysina M.S."/>
            <person name="Gorlenko V.M."/>
        </authorList>
    </citation>
    <scope>NUCLEOTIDE SEQUENCE [LARGE SCALE GENOMIC DNA]</scope>
    <source>
        <strain evidence="2">Kir15-3F</strain>
    </source>
</reference>
<dbReference type="Gene3D" id="3.40.50.300">
    <property type="entry name" value="P-loop containing nucleotide triphosphate hydrolases"/>
    <property type="match status" value="1"/>
</dbReference>
<evidence type="ECO:0000313" key="1">
    <source>
        <dbReference type="EMBL" id="PDW02279.1"/>
    </source>
</evidence>
<dbReference type="EMBL" id="NQWI01000076">
    <property type="protein sequence ID" value="PDW02279.1"/>
    <property type="molecule type" value="Genomic_DNA"/>
</dbReference>
<dbReference type="AlphaFoldDB" id="A0A2A6RHB9"/>
<accession>A0A2A6RHB9</accession>
<proteinExistence type="predicted"/>
<dbReference type="InterPro" id="IPR027417">
    <property type="entry name" value="P-loop_NTPase"/>
</dbReference>
<name>A0A2A6RHB9_9CHLR</name>
<comment type="caution">
    <text evidence="1">The sequence shown here is derived from an EMBL/GenBank/DDBJ whole genome shotgun (WGS) entry which is preliminary data.</text>
</comment>
<sequence length="59" mass="6364">MYFLSAINPQHGRGAGGEAMAMLQAATTGHPGICTIHANDVFFLLRFGGFAAKTQQKRR</sequence>
<evidence type="ECO:0000313" key="2">
    <source>
        <dbReference type="Proteomes" id="UP000220527"/>
    </source>
</evidence>
<keyword evidence="2" id="KW-1185">Reference proteome</keyword>
<protein>
    <submittedName>
        <fullName evidence="1">Uncharacterized protein</fullName>
    </submittedName>
</protein>
<organism evidence="1 2">
    <name type="scientific">Candidatus Viridilinea mediisalina</name>
    <dbReference type="NCBI Taxonomy" id="2024553"/>
    <lineage>
        <taxon>Bacteria</taxon>
        <taxon>Bacillati</taxon>
        <taxon>Chloroflexota</taxon>
        <taxon>Chloroflexia</taxon>
        <taxon>Chloroflexales</taxon>
        <taxon>Chloroflexineae</taxon>
        <taxon>Oscillochloridaceae</taxon>
        <taxon>Candidatus Viridilinea</taxon>
    </lineage>
</organism>
<dbReference type="Proteomes" id="UP000220527">
    <property type="component" value="Unassembled WGS sequence"/>
</dbReference>
<gene>
    <name evidence="1" type="ORF">CJ255_14715</name>
</gene>